<keyword evidence="5" id="KW-1185">Reference proteome</keyword>
<dbReference type="EMBL" id="JAAAIL010001458">
    <property type="protein sequence ID" value="KAG0269067.1"/>
    <property type="molecule type" value="Genomic_DNA"/>
</dbReference>
<feature type="transmembrane region" description="Helical" evidence="3">
    <location>
        <begin position="599"/>
        <end position="623"/>
    </location>
</feature>
<keyword evidence="3" id="KW-0812">Transmembrane</keyword>
<dbReference type="InterPro" id="IPR024862">
    <property type="entry name" value="TRPV"/>
</dbReference>
<reference evidence="4" key="1">
    <citation type="journal article" date="2020" name="Fungal Divers.">
        <title>Resolving the Mortierellaceae phylogeny through synthesis of multi-gene phylogenetics and phylogenomics.</title>
        <authorList>
            <person name="Vandepol N."/>
            <person name="Liber J."/>
            <person name="Desiro A."/>
            <person name="Na H."/>
            <person name="Kennedy M."/>
            <person name="Barry K."/>
            <person name="Grigoriev I.V."/>
            <person name="Miller A.N."/>
            <person name="O'Donnell K."/>
            <person name="Stajich J.E."/>
            <person name="Bonito G."/>
        </authorList>
    </citation>
    <scope>NUCLEOTIDE SEQUENCE</scope>
    <source>
        <strain evidence="4">NRRL 28262</strain>
    </source>
</reference>
<accession>A0AAD4H277</accession>
<dbReference type="PANTHER" id="PTHR10582:SF2">
    <property type="entry name" value="INACTIVE"/>
    <property type="match status" value="1"/>
</dbReference>
<dbReference type="GO" id="GO:0098703">
    <property type="term" value="P:calcium ion import across plasma membrane"/>
    <property type="evidence" value="ECO:0007669"/>
    <property type="project" value="TreeGrafter"/>
</dbReference>
<feature type="region of interest" description="Disordered" evidence="2">
    <location>
        <begin position="810"/>
        <end position="834"/>
    </location>
</feature>
<feature type="compositionally biased region" description="Gly residues" evidence="2">
    <location>
        <begin position="335"/>
        <end position="346"/>
    </location>
</feature>
<gene>
    <name evidence="4" type="ORF">BGZ95_002202</name>
</gene>
<dbReference type="AlphaFoldDB" id="A0AAD4H277"/>
<evidence type="ECO:0000256" key="3">
    <source>
        <dbReference type="SAM" id="Phobius"/>
    </source>
</evidence>
<feature type="region of interest" description="Disordered" evidence="2">
    <location>
        <begin position="329"/>
        <end position="354"/>
    </location>
</feature>
<keyword evidence="3" id="KW-1133">Transmembrane helix</keyword>
<feature type="region of interest" description="Disordered" evidence="2">
    <location>
        <begin position="683"/>
        <end position="792"/>
    </location>
</feature>
<comment type="caution">
    <text evidence="4">The sequence shown here is derived from an EMBL/GenBank/DDBJ whole genome shotgun (WGS) entry which is preliminary data.</text>
</comment>
<feature type="compositionally biased region" description="Polar residues" evidence="2">
    <location>
        <begin position="12"/>
        <end position="22"/>
    </location>
</feature>
<feature type="region of interest" description="Disordered" evidence="2">
    <location>
        <begin position="1"/>
        <end position="36"/>
    </location>
</feature>
<dbReference type="GO" id="GO:0005886">
    <property type="term" value="C:plasma membrane"/>
    <property type="evidence" value="ECO:0007669"/>
    <property type="project" value="TreeGrafter"/>
</dbReference>
<keyword evidence="1" id="KW-0677">Repeat</keyword>
<evidence type="ECO:0008006" key="6">
    <source>
        <dbReference type="Google" id="ProtNLM"/>
    </source>
</evidence>
<dbReference type="PANTHER" id="PTHR10582">
    <property type="entry name" value="TRANSIENT RECEPTOR POTENTIAL ION CHANNEL PROTEIN"/>
    <property type="match status" value="1"/>
</dbReference>
<feature type="compositionally biased region" description="Polar residues" evidence="2">
    <location>
        <begin position="747"/>
        <end position="764"/>
    </location>
</feature>
<feature type="compositionally biased region" description="Basic and acidic residues" evidence="2">
    <location>
        <begin position="1"/>
        <end position="10"/>
    </location>
</feature>
<dbReference type="GO" id="GO:0005262">
    <property type="term" value="F:calcium channel activity"/>
    <property type="evidence" value="ECO:0007669"/>
    <property type="project" value="TreeGrafter"/>
</dbReference>
<feature type="transmembrane region" description="Helical" evidence="3">
    <location>
        <begin position="462"/>
        <end position="484"/>
    </location>
</feature>
<proteinExistence type="predicted"/>
<evidence type="ECO:0000256" key="2">
    <source>
        <dbReference type="SAM" id="MobiDB-lite"/>
    </source>
</evidence>
<organism evidence="4 5">
    <name type="scientific">Linnemannia exigua</name>
    <dbReference type="NCBI Taxonomy" id="604196"/>
    <lineage>
        <taxon>Eukaryota</taxon>
        <taxon>Fungi</taxon>
        <taxon>Fungi incertae sedis</taxon>
        <taxon>Mucoromycota</taxon>
        <taxon>Mortierellomycotina</taxon>
        <taxon>Mortierellomycetes</taxon>
        <taxon>Mortierellales</taxon>
        <taxon>Mortierellaceae</taxon>
        <taxon>Linnemannia</taxon>
    </lineage>
</organism>
<evidence type="ECO:0000313" key="5">
    <source>
        <dbReference type="Proteomes" id="UP001194580"/>
    </source>
</evidence>
<feature type="transmembrane region" description="Helical" evidence="3">
    <location>
        <begin position="428"/>
        <end position="450"/>
    </location>
</feature>
<feature type="transmembrane region" description="Helical" evidence="3">
    <location>
        <begin position="523"/>
        <end position="542"/>
    </location>
</feature>
<protein>
    <recommendedName>
        <fullName evidence="6">Ion transport domain-containing protein</fullName>
    </recommendedName>
</protein>
<sequence length="910" mass="103260">MVLHLSKPDQDMANQASNNNHNQKGHDIFKVSPNPADDSLKTTAEKRFEYGIHGLIEDYRNGNPDCKNDIMRYLLTSIQPSALNPISCLVPLCKAWSPENRGLLVELLGALLPSTRITWIPDPKVTKSMDPLAVLLAIAKHKRSVIVLVRVLVEYCLAHTNRFNNLTFLSPLFASMPGIMEYYSEDALEYIGRIAYIQTKHPTSIWKNHVCCQKIAPFRFSIWSRIRRVWMSALDIKREASSNSIMQLKFKTDNDRDNEDNLKKPGSRNRRFWMSALDFKREANSNSIMQHNLKTDNDGDNEDNLEKMVFMATFDALWFDRNRNNNTRKWIQGGEASGKGGGGEGMEGTSEKEGVVEKKSVGVRQRLSRCMSGIAFDEGLVQDKTSWWKVVAEFLSPRAIECYDFSLEFLDNPAIAALVTFKWETIGFMYWFLRFFCQCIYYILIITAVLTQVYSPEPSKLYGVFVTIIVIGVVFVFLEILQAMTDVKRYIKSHYNFVDVLELRISRSVCKYVTIVQQAVSEIFVFIVIVAGFMMAFTITILHMLRSCPYEGCIQGKTKFPSHLLGGLYTTAFFLSGRFDAVSDELDANMSNDWALRLVMVTFLVSISILMMNVLIALINVAFAKGDDSWRLVWIQSRLRYIESAENLSYRIPGFRRNYDWFPNQVYFTATDEERRAYLKKYPKSRRDDPPLPPPPPPHSKSVSTREEDENSELGTPTVRLGGIGDDLTGAGVGRASLDSPGALGSPFNTPTNWQVNRMSQESSIGRARSESDSSMRGRGTIGQGESSERHRMAEELGWGGEVNVVAGKQEQKQEQEMGKGKGNGTKEEEASDKDIDPTVLLEFFNKLENRVEGVLLQAQQQALESQRWALESQRQMELNRQISQQQMQALIDRMIQLTLSLPASSSSFL</sequence>
<name>A0AAD4H277_9FUNG</name>
<keyword evidence="3" id="KW-0472">Membrane</keyword>
<feature type="transmembrane region" description="Helical" evidence="3">
    <location>
        <begin position="563"/>
        <end position="579"/>
    </location>
</feature>
<dbReference type="Proteomes" id="UP001194580">
    <property type="component" value="Unassembled WGS sequence"/>
</dbReference>
<evidence type="ECO:0000313" key="4">
    <source>
        <dbReference type="EMBL" id="KAG0269067.1"/>
    </source>
</evidence>
<evidence type="ECO:0000256" key="1">
    <source>
        <dbReference type="ARBA" id="ARBA00022737"/>
    </source>
</evidence>